<comment type="caution">
    <text evidence="2">The sequence shown here is derived from an EMBL/GenBank/DDBJ whole genome shotgun (WGS) entry which is preliminary data.</text>
</comment>
<accession>A0A1J5Q0C9</accession>
<evidence type="ECO:0000313" key="2">
    <source>
        <dbReference type="EMBL" id="OIQ69309.1"/>
    </source>
</evidence>
<proteinExistence type="predicted"/>
<dbReference type="InterPro" id="IPR008978">
    <property type="entry name" value="HSP20-like_chaperone"/>
</dbReference>
<dbReference type="SUPFAM" id="SSF49764">
    <property type="entry name" value="HSP20-like chaperones"/>
    <property type="match status" value="1"/>
</dbReference>
<feature type="compositionally biased region" description="Basic and acidic residues" evidence="1">
    <location>
        <begin position="62"/>
        <end position="71"/>
    </location>
</feature>
<dbReference type="AlphaFoldDB" id="A0A1J5Q0C9"/>
<protein>
    <submittedName>
        <fullName evidence="2">Uncharacterized protein</fullName>
    </submittedName>
</protein>
<name>A0A1J5Q0C9_9ZZZZ</name>
<gene>
    <name evidence="2" type="ORF">GALL_490940</name>
</gene>
<dbReference type="InterPro" id="IPR008633">
    <property type="entry name" value="GvpH"/>
</dbReference>
<feature type="region of interest" description="Disordered" evidence="1">
    <location>
        <begin position="62"/>
        <end position="90"/>
    </location>
</feature>
<dbReference type="Pfam" id="PF05455">
    <property type="entry name" value="GvpH"/>
    <property type="match status" value="1"/>
</dbReference>
<dbReference type="EMBL" id="MLJW01004801">
    <property type="protein sequence ID" value="OIQ69309.1"/>
    <property type="molecule type" value="Genomic_DNA"/>
</dbReference>
<evidence type="ECO:0000256" key="1">
    <source>
        <dbReference type="SAM" id="MobiDB-lite"/>
    </source>
</evidence>
<organism evidence="2">
    <name type="scientific">mine drainage metagenome</name>
    <dbReference type="NCBI Taxonomy" id="410659"/>
    <lineage>
        <taxon>unclassified sequences</taxon>
        <taxon>metagenomes</taxon>
        <taxon>ecological metagenomes</taxon>
    </lineage>
</organism>
<dbReference type="CDD" id="cd06464">
    <property type="entry name" value="ACD_sHsps-like"/>
    <property type="match status" value="1"/>
</dbReference>
<reference evidence="2" key="1">
    <citation type="submission" date="2016-10" db="EMBL/GenBank/DDBJ databases">
        <title>Sequence of Gallionella enrichment culture.</title>
        <authorList>
            <person name="Poehlein A."/>
            <person name="Muehling M."/>
            <person name="Daniel R."/>
        </authorList>
    </citation>
    <scope>NUCLEOTIDE SEQUENCE</scope>
</reference>
<dbReference type="Gene3D" id="2.60.40.790">
    <property type="match status" value="1"/>
</dbReference>
<sequence length="174" mass="19414">MSKREPSDKDDDVTGSAGLAKIARGLTDLFNVLADFDQLPRHGRHEKDGRVMEYSFGTRTLDEAARERRTSAGEPATRSEAPPRRAAKKSSLEVLEPVTDIFDEPHEIVLLFELPGVERKDVRCVLDGDILLLEAKAGERLYRKETLIEEKLAAGAPHLNLRNGVLEVRLSKKT</sequence>